<dbReference type="EMBL" id="BEGY01000030">
    <property type="protein sequence ID" value="GAX78163.1"/>
    <property type="molecule type" value="Genomic_DNA"/>
</dbReference>
<reference evidence="2 3" key="1">
    <citation type="submission" date="2017-08" db="EMBL/GenBank/DDBJ databases">
        <title>Acidophilic green algal genome provides insights into adaptation to an acidic environment.</title>
        <authorList>
            <person name="Hirooka S."/>
            <person name="Hirose Y."/>
            <person name="Kanesaki Y."/>
            <person name="Higuchi S."/>
            <person name="Fujiwara T."/>
            <person name="Onuma R."/>
            <person name="Era A."/>
            <person name="Ohbayashi R."/>
            <person name="Uzuka A."/>
            <person name="Nozaki H."/>
            <person name="Yoshikawa H."/>
            <person name="Miyagishima S.Y."/>
        </authorList>
    </citation>
    <scope>NUCLEOTIDE SEQUENCE [LARGE SCALE GENOMIC DNA]</scope>
    <source>
        <strain evidence="2 3">NIES-2499</strain>
    </source>
</reference>
<proteinExistence type="predicted"/>
<protein>
    <submittedName>
        <fullName evidence="2">Uncharacterized protein</fullName>
    </submittedName>
</protein>
<keyword evidence="3" id="KW-1185">Reference proteome</keyword>
<comment type="caution">
    <text evidence="2">The sequence shown here is derived from an EMBL/GenBank/DDBJ whole genome shotgun (WGS) entry which is preliminary data.</text>
</comment>
<dbReference type="OrthoDB" id="532514at2759"/>
<evidence type="ECO:0000313" key="2">
    <source>
        <dbReference type="EMBL" id="GAX78163.1"/>
    </source>
</evidence>
<feature type="transmembrane region" description="Helical" evidence="1">
    <location>
        <begin position="116"/>
        <end position="139"/>
    </location>
</feature>
<dbReference type="Proteomes" id="UP000232323">
    <property type="component" value="Unassembled WGS sequence"/>
</dbReference>
<keyword evidence="1" id="KW-1133">Transmembrane helix</keyword>
<sequence length="181" mass="19159">MRVGSALAASYSANSIVYFILAASVVELIAAALNCQGLTLQASYNLCTNSFNAWAVAVGTISTAFTFIFAIMTLVANNMAEKMAPVLSIFLVLLWIPGAFVTTFNGPFLNTGNGYYASWAAFLFSVVFMQQVGILQLGARDYETTVNKSSSAAAESQAGRMTVPISGANHDQHLFSNSAAV</sequence>
<keyword evidence="1" id="KW-0472">Membrane</keyword>
<organism evidence="2 3">
    <name type="scientific">Chlamydomonas eustigma</name>
    <dbReference type="NCBI Taxonomy" id="1157962"/>
    <lineage>
        <taxon>Eukaryota</taxon>
        <taxon>Viridiplantae</taxon>
        <taxon>Chlorophyta</taxon>
        <taxon>core chlorophytes</taxon>
        <taxon>Chlorophyceae</taxon>
        <taxon>CS clade</taxon>
        <taxon>Chlamydomonadales</taxon>
        <taxon>Chlamydomonadaceae</taxon>
        <taxon>Chlamydomonas</taxon>
    </lineage>
</organism>
<keyword evidence="1" id="KW-0812">Transmembrane</keyword>
<name>A0A250X511_9CHLO</name>
<evidence type="ECO:0000313" key="3">
    <source>
        <dbReference type="Proteomes" id="UP000232323"/>
    </source>
</evidence>
<feature type="transmembrane region" description="Helical" evidence="1">
    <location>
        <begin position="53"/>
        <end position="76"/>
    </location>
</feature>
<evidence type="ECO:0000256" key="1">
    <source>
        <dbReference type="SAM" id="Phobius"/>
    </source>
</evidence>
<dbReference type="AlphaFoldDB" id="A0A250X511"/>
<accession>A0A250X511</accession>
<feature type="transmembrane region" description="Helical" evidence="1">
    <location>
        <begin position="12"/>
        <end position="33"/>
    </location>
</feature>
<gene>
    <name evidence="2" type="ORF">CEUSTIGMA_g5605.t1</name>
</gene>
<feature type="transmembrane region" description="Helical" evidence="1">
    <location>
        <begin position="83"/>
        <end position="104"/>
    </location>
</feature>